<comment type="caution">
    <text evidence="10">The sequence shown here is derived from an EMBL/GenBank/DDBJ whole genome shotgun (WGS) entry which is preliminary data.</text>
</comment>
<feature type="region of interest" description="Disordered" evidence="9">
    <location>
        <begin position="246"/>
        <end position="313"/>
    </location>
</feature>
<feature type="region of interest" description="Disordered" evidence="9">
    <location>
        <begin position="135"/>
        <end position="161"/>
    </location>
</feature>
<evidence type="ECO:0000256" key="1">
    <source>
        <dbReference type="ARBA" id="ARBA00004123"/>
    </source>
</evidence>
<gene>
    <name evidence="10" type="ORF">OFUS_LOCUS15568</name>
</gene>
<feature type="compositionally biased region" description="Polar residues" evidence="9">
    <location>
        <begin position="288"/>
        <end position="313"/>
    </location>
</feature>
<keyword evidence="4" id="KW-0863">Zinc-finger</keyword>
<dbReference type="GO" id="GO:0000122">
    <property type="term" value="P:negative regulation of transcription by RNA polymerase II"/>
    <property type="evidence" value="ECO:0007669"/>
    <property type="project" value="TreeGrafter"/>
</dbReference>
<sequence length="506" mass="55599">MHRTTKIKITELNPHLMCVLCGGYYIDATTIIECLHSFCRTCIVRYLETSKYCPICDVMVHKTKPHLHIRADHTLQDLVYKLVPGLFKNEMKQRRVFFKDNPPVPGSSHTPEEKGDVAESQRNIYTEDENISLSLEYSTTGRPPDESEDTPTEKCTKGGGDTNKMVPEKRYLLCPAAMSIYHIKKFIRMKFSLLPSHNIVLFKTDEPLSDDYTLMDIAYIYSWRRRGPLRLFYCIYEIPEGGIKRRKLSQETSTSVATPTRSSTSNGDSATLPKTTDTPETTATSKDISSPTTEGTPISHATNGLETSSQVNNHKSVITKVPCSKEPDVVVSAEDARQAAVACAASKLTEVVSSPPRPPSLAPTTFGVSSVMSTKAAERKTAPTTKTIASMRNGQGLASMASKLKTVAMATKSHGGLSGLSSSTKTLNSITKLNLPRPLNHVTPPSHATNMAVQHHREESHHSGRGLTYGPSQHCGVTSFGAYYTTNNVRQNGHQESNIPSASHQC</sequence>
<keyword evidence="5" id="KW-0862">Zinc</keyword>
<keyword evidence="7" id="KW-0804">Transcription</keyword>
<evidence type="ECO:0000256" key="3">
    <source>
        <dbReference type="ARBA" id="ARBA00022723"/>
    </source>
</evidence>
<proteinExistence type="predicted"/>
<dbReference type="Proteomes" id="UP000749559">
    <property type="component" value="Unassembled WGS sequence"/>
</dbReference>
<dbReference type="InterPro" id="IPR013083">
    <property type="entry name" value="Znf_RING/FYVE/PHD"/>
</dbReference>
<evidence type="ECO:0000256" key="9">
    <source>
        <dbReference type="SAM" id="MobiDB-lite"/>
    </source>
</evidence>
<evidence type="ECO:0000256" key="8">
    <source>
        <dbReference type="ARBA" id="ARBA00023242"/>
    </source>
</evidence>
<dbReference type="PROSITE" id="PS00518">
    <property type="entry name" value="ZF_RING_1"/>
    <property type="match status" value="1"/>
</dbReference>
<comment type="subcellular location">
    <subcellularLocation>
        <location evidence="1">Nucleus</location>
    </subcellularLocation>
</comment>
<dbReference type="SMART" id="SM00184">
    <property type="entry name" value="RING"/>
    <property type="match status" value="1"/>
</dbReference>
<reference evidence="10" key="1">
    <citation type="submission" date="2022-03" db="EMBL/GenBank/DDBJ databases">
        <authorList>
            <person name="Martin C."/>
        </authorList>
    </citation>
    <scope>NUCLEOTIDE SEQUENCE</scope>
</reference>
<dbReference type="PROSITE" id="PS50089">
    <property type="entry name" value="ZF_RING_2"/>
    <property type="match status" value="1"/>
</dbReference>
<dbReference type="EMBL" id="CAIIXF020000007">
    <property type="protein sequence ID" value="CAH1790354.1"/>
    <property type="molecule type" value="Genomic_DNA"/>
</dbReference>
<dbReference type="FunFam" id="3.30.40.10:FF:000082">
    <property type="entry name" value="Polycomb group ring finger 2"/>
    <property type="match status" value="1"/>
</dbReference>
<dbReference type="GO" id="GO:1990841">
    <property type="term" value="F:promoter-specific chromatin binding"/>
    <property type="evidence" value="ECO:0007669"/>
    <property type="project" value="TreeGrafter"/>
</dbReference>
<dbReference type="PANTHER" id="PTHR10825:SF72">
    <property type="entry name" value="UBIQUITIN-LIKE DOMAIN-CONTAINING PROTEIN"/>
    <property type="match status" value="1"/>
</dbReference>
<name>A0A8J1UYJ8_OWEFU</name>
<evidence type="ECO:0000256" key="6">
    <source>
        <dbReference type="ARBA" id="ARBA00023015"/>
    </source>
</evidence>
<dbReference type="Pfam" id="PF16207">
    <property type="entry name" value="RAWUL"/>
    <property type="match status" value="1"/>
</dbReference>
<dbReference type="CDD" id="cd17082">
    <property type="entry name" value="RAWUL_PCGF2_like"/>
    <property type="match status" value="1"/>
</dbReference>
<dbReference type="Gene3D" id="3.30.40.10">
    <property type="entry name" value="Zinc/RING finger domain, C3HC4 (zinc finger)"/>
    <property type="match status" value="1"/>
</dbReference>
<dbReference type="InterPro" id="IPR017907">
    <property type="entry name" value="Znf_RING_CS"/>
</dbReference>
<evidence type="ECO:0000256" key="5">
    <source>
        <dbReference type="ARBA" id="ARBA00022833"/>
    </source>
</evidence>
<feature type="compositionally biased region" description="Low complexity" evidence="9">
    <location>
        <begin position="270"/>
        <end position="287"/>
    </location>
</feature>
<dbReference type="Pfam" id="PF13923">
    <property type="entry name" value="zf-C3HC4_2"/>
    <property type="match status" value="1"/>
</dbReference>
<protein>
    <submittedName>
        <fullName evidence="10">Uncharacterized protein</fullName>
    </submittedName>
</protein>
<evidence type="ECO:0000256" key="4">
    <source>
        <dbReference type="ARBA" id="ARBA00022771"/>
    </source>
</evidence>
<keyword evidence="8" id="KW-0539">Nucleus</keyword>
<dbReference type="GO" id="GO:0035102">
    <property type="term" value="C:PRC1 complex"/>
    <property type="evidence" value="ECO:0007669"/>
    <property type="project" value="TreeGrafter"/>
</dbReference>
<dbReference type="Gene3D" id="3.10.20.90">
    <property type="entry name" value="Phosphatidylinositol 3-kinase Catalytic Subunit, Chain A, domain 1"/>
    <property type="match status" value="1"/>
</dbReference>
<feature type="compositionally biased region" description="Basic and acidic residues" evidence="9">
    <location>
        <begin position="110"/>
        <end position="119"/>
    </location>
</feature>
<dbReference type="SUPFAM" id="SSF57850">
    <property type="entry name" value="RING/U-box"/>
    <property type="match status" value="1"/>
</dbReference>
<evidence type="ECO:0000256" key="7">
    <source>
        <dbReference type="ARBA" id="ARBA00023163"/>
    </source>
</evidence>
<evidence type="ECO:0000256" key="2">
    <source>
        <dbReference type="ARBA" id="ARBA00022491"/>
    </source>
</evidence>
<dbReference type="AlphaFoldDB" id="A0A8J1UYJ8"/>
<keyword evidence="11" id="KW-1185">Reference proteome</keyword>
<evidence type="ECO:0000313" key="11">
    <source>
        <dbReference type="Proteomes" id="UP000749559"/>
    </source>
</evidence>
<dbReference type="GO" id="GO:0008270">
    <property type="term" value="F:zinc ion binding"/>
    <property type="evidence" value="ECO:0007669"/>
    <property type="project" value="UniProtKB-KW"/>
</dbReference>
<organism evidence="10 11">
    <name type="scientific">Owenia fusiformis</name>
    <name type="common">Polychaete worm</name>
    <dbReference type="NCBI Taxonomy" id="6347"/>
    <lineage>
        <taxon>Eukaryota</taxon>
        <taxon>Metazoa</taxon>
        <taxon>Spiralia</taxon>
        <taxon>Lophotrochozoa</taxon>
        <taxon>Annelida</taxon>
        <taxon>Polychaeta</taxon>
        <taxon>Sedentaria</taxon>
        <taxon>Canalipalpata</taxon>
        <taxon>Sabellida</taxon>
        <taxon>Oweniida</taxon>
        <taxon>Oweniidae</taxon>
        <taxon>Owenia</taxon>
    </lineage>
</organism>
<dbReference type="InterPro" id="IPR032443">
    <property type="entry name" value="RAWUL"/>
</dbReference>
<accession>A0A8J1UYJ8</accession>
<keyword evidence="3" id="KW-0479">Metal-binding</keyword>
<feature type="compositionally biased region" description="Polar residues" evidence="9">
    <location>
        <begin position="250"/>
        <end position="269"/>
    </location>
</feature>
<dbReference type="OrthoDB" id="1305878at2759"/>
<keyword evidence="2" id="KW-0678">Repressor</keyword>
<dbReference type="InterPro" id="IPR001841">
    <property type="entry name" value="Znf_RING"/>
</dbReference>
<keyword evidence="6" id="KW-0805">Transcription regulation</keyword>
<feature type="region of interest" description="Disordered" evidence="9">
    <location>
        <begin position="98"/>
        <end position="119"/>
    </location>
</feature>
<dbReference type="PANTHER" id="PTHR10825">
    <property type="entry name" value="RING FINGER DOMAIN-CONTAINING, POLYCOMB GROUP COMPONENT"/>
    <property type="match status" value="1"/>
</dbReference>
<evidence type="ECO:0000313" key="10">
    <source>
        <dbReference type="EMBL" id="CAH1790354.1"/>
    </source>
</evidence>